<organism evidence="1 2">
    <name type="scientific">Parelaphostrongylus tenuis</name>
    <name type="common">Meningeal worm</name>
    <dbReference type="NCBI Taxonomy" id="148309"/>
    <lineage>
        <taxon>Eukaryota</taxon>
        <taxon>Metazoa</taxon>
        <taxon>Ecdysozoa</taxon>
        <taxon>Nematoda</taxon>
        <taxon>Chromadorea</taxon>
        <taxon>Rhabditida</taxon>
        <taxon>Rhabditina</taxon>
        <taxon>Rhabditomorpha</taxon>
        <taxon>Strongyloidea</taxon>
        <taxon>Metastrongylidae</taxon>
        <taxon>Parelaphostrongylus</taxon>
    </lineage>
</organism>
<dbReference type="AlphaFoldDB" id="A0AAD5WM34"/>
<name>A0AAD5WM34_PARTN</name>
<proteinExistence type="predicted"/>
<dbReference type="Proteomes" id="UP001196413">
    <property type="component" value="Unassembled WGS sequence"/>
</dbReference>
<dbReference type="EMBL" id="JAHQIW010007448">
    <property type="protein sequence ID" value="KAJ1374318.1"/>
    <property type="molecule type" value="Genomic_DNA"/>
</dbReference>
<keyword evidence="2" id="KW-1185">Reference proteome</keyword>
<evidence type="ECO:0000313" key="2">
    <source>
        <dbReference type="Proteomes" id="UP001196413"/>
    </source>
</evidence>
<comment type="caution">
    <text evidence="1">The sequence shown here is derived from an EMBL/GenBank/DDBJ whole genome shotgun (WGS) entry which is preliminary data.</text>
</comment>
<reference evidence="1" key="1">
    <citation type="submission" date="2021-06" db="EMBL/GenBank/DDBJ databases">
        <title>Parelaphostrongylus tenuis whole genome reference sequence.</title>
        <authorList>
            <person name="Garwood T.J."/>
            <person name="Larsen P.A."/>
            <person name="Fountain-Jones N.M."/>
            <person name="Garbe J.R."/>
            <person name="Macchietto M.G."/>
            <person name="Kania S.A."/>
            <person name="Gerhold R.W."/>
            <person name="Richards J.E."/>
            <person name="Wolf T.M."/>
        </authorList>
    </citation>
    <scope>NUCLEOTIDE SEQUENCE</scope>
    <source>
        <strain evidence="1">MNPRO001-30</strain>
        <tissue evidence="1">Meninges</tissue>
    </source>
</reference>
<accession>A0AAD5WM34</accession>
<sequence length="68" mass="7546">MEAIALLALVRSIEQLPPGFRVWHIIRHPLICTPQRYNVDAVFPDRATTTTTTTTTTATTTTTTITDC</sequence>
<gene>
    <name evidence="1" type="ORF">KIN20_036984</name>
</gene>
<evidence type="ECO:0000313" key="1">
    <source>
        <dbReference type="EMBL" id="KAJ1374318.1"/>
    </source>
</evidence>
<protein>
    <submittedName>
        <fullName evidence="1">Uncharacterized protein</fullName>
    </submittedName>
</protein>